<name>A0AAV7CI50_ENGPU</name>
<sequence>MGLLLNLGHFTPKLNDVIFCCSLWGTISTSSLLYPDIVSWGGRTMRISPLGLHGPFLVHYKLEKALYKYCIISQITGAFCMSLQGF</sequence>
<evidence type="ECO:0000313" key="2">
    <source>
        <dbReference type="Proteomes" id="UP000824782"/>
    </source>
</evidence>
<comment type="caution">
    <text evidence="1">The sequence shown here is derived from an EMBL/GenBank/DDBJ whole genome shotgun (WGS) entry which is preliminary data.</text>
</comment>
<reference evidence="1" key="1">
    <citation type="thesis" date="2020" institute="ProQuest LLC" country="789 East Eisenhower Parkway, Ann Arbor, MI, USA">
        <title>Comparative Genomics and Chromosome Evolution.</title>
        <authorList>
            <person name="Mudd A.B."/>
        </authorList>
    </citation>
    <scope>NUCLEOTIDE SEQUENCE</scope>
    <source>
        <strain evidence="1">237g6f4</strain>
        <tissue evidence="1">Blood</tissue>
    </source>
</reference>
<accession>A0AAV7CI50</accession>
<keyword evidence="2" id="KW-1185">Reference proteome</keyword>
<organism evidence="1 2">
    <name type="scientific">Engystomops pustulosus</name>
    <name type="common">Tungara frog</name>
    <name type="synonym">Physalaemus pustulosus</name>
    <dbReference type="NCBI Taxonomy" id="76066"/>
    <lineage>
        <taxon>Eukaryota</taxon>
        <taxon>Metazoa</taxon>
        <taxon>Chordata</taxon>
        <taxon>Craniata</taxon>
        <taxon>Vertebrata</taxon>
        <taxon>Euteleostomi</taxon>
        <taxon>Amphibia</taxon>
        <taxon>Batrachia</taxon>
        <taxon>Anura</taxon>
        <taxon>Neobatrachia</taxon>
        <taxon>Hyloidea</taxon>
        <taxon>Leptodactylidae</taxon>
        <taxon>Leiuperinae</taxon>
        <taxon>Engystomops</taxon>
    </lineage>
</organism>
<proteinExistence type="predicted"/>
<dbReference type="Proteomes" id="UP000824782">
    <property type="component" value="Unassembled WGS sequence"/>
</dbReference>
<protein>
    <submittedName>
        <fullName evidence="1">Uncharacterized protein</fullName>
    </submittedName>
</protein>
<evidence type="ECO:0000313" key="1">
    <source>
        <dbReference type="EMBL" id="KAG8584077.1"/>
    </source>
</evidence>
<dbReference type="AlphaFoldDB" id="A0AAV7CI50"/>
<dbReference type="EMBL" id="WNYA01000003">
    <property type="protein sequence ID" value="KAG8584077.1"/>
    <property type="molecule type" value="Genomic_DNA"/>
</dbReference>
<gene>
    <name evidence="1" type="ORF">GDO81_008671</name>
</gene>